<dbReference type="CDD" id="cd09272">
    <property type="entry name" value="RNase_HI_RT_Ty1"/>
    <property type="match status" value="1"/>
</dbReference>
<dbReference type="InterPro" id="IPR043502">
    <property type="entry name" value="DNA/RNA_pol_sf"/>
</dbReference>
<dbReference type="EMBL" id="OIVN01003630">
    <property type="protein sequence ID" value="SPD12541.1"/>
    <property type="molecule type" value="Genomic_DNA"/>
</dbReference>
<organism evidence="3">
    <name type="scientific">Fagus sylvatica</name>
    <name type="common">Beechnut</name>
    <dbReference type="NCBI Taxonomy" id="28930"/>
    <lineage>
        <taxon>Eukaryota</taxon>
        <taxon>Viridiplantae</taxon>
        <taxon>Streptophyta</taxon>
        <taxon>Embryophyta</taxon>
        <taxon>Tracheophyta</taxon>
        <taxon>Spermatophyta</taxon>
        <taxon>Magnoliopsida</taxon>
        <taxon>eudicotyledons</taxon>
        <taxon>Gunneridae</taxon>
        <taxon>Pentapetalae</taxon>
        <taxon>rosids</taxon>
        <taxon>fabids</taxon>
        <taxon>Fagales</taxon>
        <taxon>Fagaceae</taxon>
        <taxon>Fagus</taxon>
    </lineage>
</organism>
<feature type="region of interest" description="Disordered" evidence="1">
    <location>
        <begin position="956"/>
        <end position="982"/>
    </location>
</feature>
<reference evidence="3" key="1">
    <citation type="submission" date="2018-02" db="EMBL/GenBank/DDBJ databases">
        <authorList>
            <person name="Cohen D.B."/>
            <person name="Kent A.D."/>
        </authorList>
    </citation>
    <scope>NUCLEOTIDE SEQUENCE</scope>
</reference>
<protein>
    <recommendedName>
        <fullName evidence="2">Reverse transcriptase Ty1/copia-type domain-containing protein</fullName>
    </recommendedName>
</protein>
<feature type="region of interest" description="Disordered" evidence="1">
    <location>
        <begin position="388"/>
        <end position="419"/>
    </location>
</feature>
<feature type="compositionally biased region" description="Polar residues" evidence="1">
    <location>
        <begin position="956"/>
        <end position="967"/>
    </location>
</feature>
<dbReference type="Pfam" id="PF07727">
    <property type="entry name" value="RVT_2"/>
    <property type="match status" value="1"/>
</dbReference>
<evidence type="ECO:0000259" key="2">
    <source>
        <dbReference type="Pfam" id="PF07727"/>
    </source>
</evidence>
<dbReference type="Pfam" id="PF14223">
    <property type="entry name" value="Retrotran_gag_2"/>
    <property type="match status" value="1"/>
</dbReference>
<feature type="compositionally biased region" description="Low complexity" evidence="1">
    <location>
        <begin position="1"/>
        <end position="17"/>
    </location>
</feature>
<dbReference type="AlphaFoldDB" id="A0A2N9HLF0"/>
<feature type="region of interest" description="Disordered" evidence="1">
    <location>
        <begin position="1"/>
        <end position="24"/>
    </location>
</feature>
<sequence>MSSSSSSTTTTDSTSHSQNQPTPILTSSTHLQIKLTKDNYLSWKTAITPYINGNKILHHIDGTTVAPPKHIPSPTTPSDLIPNPAYNTWFETDQLLLSVLVSTISESLVSTLVGLSSSLEVWITLEKMFSSQSRARVMQTRYHLATLKKSNSTISEYFNKAKTYSDLLASIGQPLSNNDIVTYLLAGLPSDYDSLIVTVTMRLEDFPLDDLYGHLLTHELRLEQQATVPDLGLPTANLATKPSFPNQPHRTFTNFHGCGNNGGRGRGRGNNGSYSNNGSSSNTNSSRSFCQICLKVGHLAPTCWHRFEQNYQAQPGQSQAFVAATSSSVDPIWYPDTGANNHLTSDLSNLNLNVENYNGQDQVHIGNGQAAPHLVTPSSTHVPLPSIPQTMSNSTPNVVPHNNTSPSTPTASPPSTSIPSLPYSTNVNMQIPCPAEGLNQHPMQTRSRANIVKPKQLYPDIIKYPLPKALFAVNTASTTEPSCFTEASKSAEWRAAMNTEFTALLKNGTWNLVPPKHKARLVAKGFHQQQGLDYGDTFSPVIKPITIRTVLSLAFASNWNIRQLDVTNAFLHGFLSEDVYMTQPPGFVHSSFPNHVCHLRKALYGLKQAPRAWYSRLSTRLVELGFKGCKSDTSLFILRSGSDITLLLIYVDDIIVTGSNSTSIAGLIAKLQEDFALKDLGPLNFFLGVKAHTTTSGMYLSQRRYISDLLQKTKMHEAKPVTSPMSSSTILSKHSGTSLSDPTSYRSAVGSLQYLSLTRPNIAFAISKVCQFIANPTEDHWSAVKRILSCPDDRHSTTGYCLYLDRNLISWTSRKQRTVSRSSTESEYRAVAQATTEIVWLQSLLSELGISSSSPPLLWCDNIGATYLAANPLFHARTKHIEIDVHFVRDLVSANALSILFLSSKDHIANTFTKPLPTARFNSLRDNLNIRELPLRLQGHIKTDIVSSLSVTTTDIPAATKQPQQHQIDSKFKDKDRNKPDS</sequence>
<feature type="compositionally biased region" description="Low complexity" evidence="1">
    <location>
        <begin position="404"/>
        <end position="419"/>
    </location>
</feature>
<gene>
    <name evidence="3" type="ORF">FSB_LOCUS40423</name>
</gene>
<name>A0A2N9HLF0_FAGSY</name>
<dbReference type="InterPro" id="IPR013103">
    <property type="entry name" value="RVT_2"/>
</dbReference>
<feature type="compositionally biased region" description="Gly residues" evidence="1">
    <location>
        <begin position="259"/>
        <end position="270"/>
    </location>
</feature>
<feature type="compositionally biased region" description="Low complexity" evidence="1">
    <location>
        <begin position="271"/>
        <end position="283"/>
    </location>
</feature>
<accession>A0A2N9HLF0</accession>
<dbReference type="PANTHER" id="PTHR47481:SF10">
    <property type="entry name" value="COPIA-LIKE POLYPROTEIN_RETROTRANSPOSON"/>
    <property type="match status" value="1"/>
</dbReference>
<feature type="compositionally biased region" description="Polar residues" evidence="1">
    <location>
        <begin position="244"/>
        <end position="254"/>
    </location>
</feature>
<evidence type="ECO:0000313" key="3">
    <source>
        <dbReference type="EMBL" id="SPD12541.1"/>
    </source>
</evidence>
<proteinExistence type="predicted"/>
<feature type="compositionally biased region" description="Basic and acidic residues" evidence="1">
    <location>
        <begin position="968"/>
        <end position="982"/>
    </location>
</feature>
<feature type="compositionally biased region" description="Polar residues" evidence="1">
    <location>
        <begin position="388"/>
        <end position="403"/>
    </location>
</feature>
<evidence type="ECO:0000256" key="1">
    <source>
        <dbReference type="SAM" id="MobiDB-lite"/>
    </source>
</evidence>
<feature type="region of interest" description="Disordered" evidence="1">
    <location>
        <begin position="244"/>
        <end position="283"/>
    </location>
</feature>
<feature type="domain" description="Reverse transcriptase Ty1/copia-type" evidence="2">
    <location>
        <begin position="512"/>
        <end position="726"/>
    </location>
</feature>
<dbReference type="PANTHER" id="PTHR47481">
    <property type="match status" value="1"/>
</dbReference>
<dbReference type="SUPFAM" id="SSF56672">
    <property type="entry name" value="DNA/RNA polymerases"/>
    <property type="match status" value="1"/>
</dbReference>